<evidence type="ECO:0000313" key="2">
    <source>
        <dbReference type="Proteomes" id="UP000198900"/>
    </source>
</evidence>
<comment type="caution">
    <text evidence="1">The sequence shown here is derived from an EMBL/GenBank/DDBJ whole genome shotgun (WGS) entry which is preliminary data.</text>
</comment>
<name>A0A7Z7BBZ4_9BURK</name>
<keyword evidence="2" id="KW-1185">Reference proteome</keyword>
<organism evidence="1 2">
    <name type="scientific">Paraburkholderia steynii</name>
    <dbReference type="NCBI Taxonomy" id="1245441"/>
    <lineage>
        <taxon>Bacteria</taxon>
        <taxon>Pseudomonadati</taxon>
        <taxon>Pseudomonadota</taxon>
        <taxon>Betaproteobacteria</taxon>
        <taxon>Burkholderiales</taxon>
        <taxon>Burkholderiaceae</taxon>
        <taxon>Paraburkholderia</taxon>
    </lineage>
</organism>
<reference evidence="1" key="1">
    <citation type="submission" date="2016-10" db="EMBL/GenBank/DDBJ databases">
        <authorList>
            <person name="Varghese N."/>
            <person name="Submissions S."/>
        </authorList>
    </citation>
    <scope>NUCLEOTIDE SEQUENCE [LARGE SCALE GENOMIC DNA]</scope>
    <source>
        <strain evidence="1">YR281</strain>
    </source>
</reference>
<protein>
    <submittedName>
        <fullName evidence="1">Uncharacterized protein</fullName>
    </submittedName>
</protein>
<accession>A0A7Z7BBZ4</accession>
<proteinExistence type="predicted"/>
<dbReference type="Proteomes" id="UP000198900">
    <property type="component" value="Unassembled WGS sequence"/>
</dbReference>
<dbReference type="AlphaFoldDB" id="A0A7Z7BBZ4"/>
<dbReference type="RefSeq" id="WP_143036593.1">
    <property type="nucleotide sequence ID" value="NZ_FNDI01000021.1"/>
</dbReference>
<gene>
    <name evidence="1" type="ORF">SAMN04487926_12152</name>
</gene>
<dbReference type="EMBL" id="FNDI01000021">
    <property type="protein sequence ID" value="SDI65257.1"/>
    <property type="molecule type" value="Genomic_DNA"/>
</dbReference>
<sequence>MHWLWRRYVRMDSAGDGGAAGAGGGVAGGAAGSNGGAGAGAGAAGVGGTAGGTGGAAGTGGAGDGSGAGGAAAASALAGGAAGASTAPNLDWLPEKYRVNAADGTLDLNASAQKLAGGYGELSKRFGEGGAAPKAAEEYTVGIPDNLKEVVGDLGQDQVYTGFRGKMHELGLSQKQFDGVMEYYFQTVPKLAQGAQDFHTESATAELRKAWTDDAAYKQNVGLSYRAATSIAQAAGMSFDDIEKAGLANNPTFIKMMAAIGPEFGEDSTVGGESVGGLSSEADIQKLLASEANLNPKHADYKATRAKVDAYYARKYGTATVS</sequence>
<evidence type="ECO:0000313" key="1">
    <source>
        <dbReference type="EMBL" id="SDI65257.1"/>
    </source>
</evidence>